<dbReference type="EMBL" id="CP017019">
    <property type="protein sequence ID" value="AOQ24758.1"/>
    <property type="molecule type" value="Genomic_DNA"/>
</dbReference>
<evidence type="ECO:0000313" key="4">
    <source>
        <dbReference type="Proteomes" id="UP000094598"/>
    </source>
</evidence>
<reference evidence="2 4" key="1">
    <citation type="submission" date="2016-08" db="EMBL/GenBank/DDBJ databases">
        <title>Moorella thermoacetica DSM 103132.</title>
        <authorList>
            <person name="Jendresen C.B."/>
            <person name="Redl S.M."/>
            <person name="Jensen T.O."/>
            <person name="Nielsen A.T."/>
        </authorList>
    </citation>
    <scope>NUCLEOTIDE SEQUENCE [LARGE SCALE GENOMIC DNA]</scope>
    <source>
        <strain evidence="2 4">DSM 103132</strain>
    </source>
</reference>
<protein>
    <submittedName>
        <fullName evidence="2">Uncharacterized protein</fullName>
    </submittedName>
</protein>
<keyword evidence="5" id="KW-1185">Reference proteome</keyword>
<gene>
    <name evidence="2" type="ORF">Maut_02330</name>
    <name evidence="3" type="ORF">MTAT_04430</name>
</gene>
<dbReference type="AlphaFoldDB" id="A0AAC9HIY4"/>
<keyword evidence="1" id="KW-0812">Transmembrane</keyword>
<sequence length="49" mass="5511">MLSFLEVGSVIVVGFAMAVGFGAGLIVTNIVYEWMRRRRTAREECKCDE</sequence>
<name>A0AAC9HIY4_NEOTH</name>
<organism evidence="2 4">
    <name type="scientific">Neomoorella thermoacetica</name>
    <name type="common">Clostridium thermoaceticum</name>
    <dbReference type="NCBI Taxonomy" id="1525"/>
    <lineage>
        <taxon>Bacteria</taxon>
        <taxon>Bacillati</taxon>
        <taxon>Bacillota</taxon>
        <taxon>Clostridia</taxon>
        <taxon>Neomoorellales</taxon>
        <taxon>Neomoorellaceae</taxon>
        <taxon>Neomoorella</taxon>
    </lineage>
</organism>
<dbReference type="EMBL" id="VCDX01000001">
    <property type="protein sequence ID" value="TYL15704.1"/>
    <property type="molecule type" value="Genomic_DNA"/>
</dbReference>
<evidence type="ECO:0000256" key="1">
    <source>
        <dbReference type="SAM" id="Phobius"/>
    </source>
</evidence>
<feature type="transmembrane region" description="Helical" evidence="1">
    <location>
        <begin position="12"/>
        <end position="32"/>
    </location>
</feature>
<dbReference type="Proteomes" id="UP000322283">
    <property type="component" value="Unassembled WGS sequence"/>
</dbReference>
<evidence type="ECO:0000313" key="3">
    <source>
        <dbReference type="EMBL" id="TYL15704.1"/>
    </source>
</evidence>
<proteinExistence type="predicted"/>
<reference evidence="3 5" key="2">
    <citation type="submission" date="2019-05" db="EMBL/GenBank/DDBJ databases">
        <title>Genome sequence of Moorella thermoacetica ATCC 33924.</title>
        <authorList>
            <person name="Poehlein A."/>
            <person name="Bengelsdorf F.R."/>
            <person name="Duerre P."/>
            <person name="Daniel R."/>
        </authorList>
    </citation>
    <scope>NUCLEOTIDE SEQUENCE [LARGE SCALE GENOMIC DNA]</scope>
    <source>
        <strain evidence="3 5">ATCC 33924</strain>
    </source>
</reference>
<evidence type="ECO:0000313" key="2">
    <source>
        <dbReference type="EMBL" id="AOQ24758.1"/>
    </source>
</evidence>
<keyword evidence="1" id="KW-1133">Transmembrane helix</keyword>
<accession>A0AAC9HIY4</accession>
<evidence type="ECO:0000313" key="5">
    <source>
        <dbReference type="Proteomes" id="UP000322283"/>
    </source>
</evidence>
<keyword evidence="1" id="KW-0472">Membrane</keyword>
<dbReference type="Proteomes" id="UP000094598">
    <property type="component" value="Chromosome"/>
</dbReference>